<keyword evidence="17" id="KW-1185">Reference proteome</keyword>
<organism evidence="16 17">
    <name type="scientific">Brenthis ino</name>
    <name type="common">lesser marbled fritillary</name>
    <dbReference type="NCBI Taxonomy" id="405034"/>
    <lineage>
        <taxon>Eukaryota</taxon>
        <taxon>Metazoa</taxon>
        <taxon>Ecdysozoa</taxon>
        <taxon>Arthropoda</taxon>
        <taxon>Hexapoda</taxon>
        <taxon>Insecta</taxon>
        <taxon>Pterygota</taxon>
        <taxon>Neoptera</taxon>
        <taxon>Endopterygota</taxon>
        <taxon>Lepidoptera</taxon>
        <taxon>Glossata</taxon>
        <taxon>Ditrysia</taxon>
        <taxon>Papilionoidea</taxon>
        <taxon>Nymphalidae</taxon>
        <taxon>Heliconiinae</taxon>
        <taxon>Argynnini</taxon>
        <taxon>Brenthis</taxon>
    </lineage>
</organism>
<gene>
    <name evidence="16" type="ORF">BINO364_LOCUS12988</name>
</gene>
<comment type="subcellular location">
    <subcellularLocation>
        <location evidence="2">Mitochondrion inner membrane</location>
        <topology evidence="2">Single-pass membrane protein</topology>
        <orientation evidence="2">Matrix side</orientation>
    </subcellularLocation>
</comment>
<dbReference type="AlphaFoldDB" id="A0A8J9YIZ9"/>
<dbReference type="Pfam" id="PF15879">
    <property type="entry name" value="MWFE"/>
    <property type="match status" value="1"/>
</dbReference>
<comment type="function">
    <text evidence="1">Accessory subunit of the mitochondrial membrane respiratory chain NADH dehydrogenase (Complex I), that is believed not to be involved in catalysis. Complex I functions in the transfer of electrons from NADH to the respiratory chain. The immediate electron acceptor for the enzyme is believed to be ubiquinone.</text>
</comment>
<evidence type="ECO:0000256" key="13">
    <source>
        <dbReference type="ARBA" id="ARBA00029847"/>
    </source>
</evidence>
<evidence type="ECO:0000313" key="17">
    <source>
        <dbReference type="Proteomes" id="UP000838878"/>
    </source>
</evidence>
<name>A0A8J9YIZ9_9NEOP</name>
<evidence type="ECO:0000256" key="6">
    <source>
        <dbReference type="ARBA" id="ARBA00022660"/>
    </source>
</evidence>
<keyword evidence="5" id="KW-0813">Transport</keyword>
<evidence type="ECO:0000256" key="3">
    <source>
        <dbReference type="ARBA" id="ARBA00009960"/>
    </source>
</evidence>
<evidence type="ECO:0000256" key="1">
    <source>
        <dbReference type="ARBA" id="ARBA00003195"/>
    </source>
</evidence>
<keyword evidence="9" id="KW-0249">Electron transport</keyword>
<proteinExistence type="inferred from homology"/>
<dbReference type="PANTHER" id="PTHR17098">
    <property type="entry name" value="NADH-UBIQUINONE OXIDOREDUCTASE MWFE SUBUNIT"/>
    <property type="match status" value="1"/>
</dbReference>
<dbReference type="Proteomes" id="UP000838878">
    <property type="component" value="Chromosome 6"/>
</dbReference>
<evidence type="ECO:0000256" key="14">
    <source>
        <dbReference type="ARBA" id="ARBA00033255"/>
    </source>
</evidence>
<evidence type="ECO:0000313" key="16">
    <source>
        <dbReference type="EMBL" id="CAH0727681.1"/>
    </source>
</evidence>
<dbReference type="InterPro" id="IPR017384">
    <property type="entry name" value="NADH_Ub_cplx-1_asu_su-1"/>
</dbReference>
<reference evidence="16" key="1">
    <citation type="submission" date="2021-12" db="EMBL/GenBank/DDBJ databases">
        <authorList>
            <person name="Martin H S."/>
        </authorList>
    </citation>
    <scope>NUCLEOTIDE SEQUENCE</scope>
</reference>
<keyword evidence="12 15" id="KW-0472">Membrane</keyword>
<protein>
    <recommendedName>
        <fullName evidence="4">NADH dehydrogenase [ubiquinone] 1 alpha subcomplex subunit 1</fullName>
    </recommendedName>
    <alternativeName>
        <fullName evidence="14">Complex I-MWFE</fullName>
    </alternativeName>
    <alternativeName>
        <fullName evidence="13">NADH-ubiquinone oxidoreductase MWFE subunit</fullName>
    </alternativeName>
</protein>
<dbReference type="OrthoDB" id="1920692at2759"/>
<keyword evidence="10 15" id="KW-1133">Transmembrane helix</keyword>
<evidence type="ECO:0000256" key="5">
    <source>
        <dbReference type="ARBA" id="ARBA00022448"/>
    </source>
</evidence>
<keyword evidence="11" id="KW-0496">Mitochondrion</keyword>
<sequence length="70" mass="8211">MWYEILPSFLIITAGLGVPGWALYHIHNLTLGNHFRRSLHSRWDRMSYQRDMRITGNPYKVNGLDALPDK</sequence>
<evidence type="ECO:0000256" key="2">
    <source>
        <dbReference type="ARBA" id="ARBA00004298"/>
    </source>
</evidence>
<accession>A0A8J9YIZ9</accession>
<keyword evidence="7 15" id="KW-0812">Transmembrane</keyword>
<evidence type="ECO:0000256" key="15">
    <source>
        <dbReference type="SAM" id="Phobius"/>
    </source>
</evidence>
<dbReference type="EMBL" id="OV170226">
    <property type="protein sequence ID" value="CAH0727681.1"/>
    <property type="molecule type" value="Genomic_DNA"/>
</dbReference>
<evidence type="ECO:0000256" key="12">
    <source>
        <dbReference type="ARBA" id="ARBA00023136"/>
    </source>
</evidence>
<evidence type="ECO:0000256" key="4">
    <source>
        <dbReference type="ARBA" id="ARBA00016392"/>
    </source>
</evidence>
<evidence type="ECO:0000256" key="10">
    <source>
        <dbReference type="ARBA" id="ARBA00022989"/>
    </source>
</evidence>
<evidence type="ECO:0000256" key="9">
    <source>
        <dbReference type="ARBA" id="ARBA00022982"/>
    </source>
</evidence>
<feature type="non-terminal residue" evidence="16">
    <location>
        <position position="70"/>
    </location>
</feature>
<dbReference type="PANTHER" id="PTHR17098:SF2">
    <property type="entry name" value="NADH DEHYDROGENASE [UBIQUINONE] 1 ALPHA SUBCOMPLEX SUBUNIT 1"/>
    <property type="match status" value="1"/>
</dbReference>
<keyword evidence="6" id="KW-0679">Respiratory chain</keyword>
<evidence type="ECO:0000256" key="11">
    <source>
        <dbReference type="ARBA" id="ARBA00023128"/>
    </source>
</evidence>
<evidence type="ECO:0000256" key="7">
    <source>
        <dbReference type="ARBA" id="ARBA00022692"/>
    </source>
</evidence>
<comment type="similarity">
    <text evidence="3">Belongs to the complex I NDUFA1 subunit family.</text>
</comment>
<feature type="transmembrane region" description="Helical" evidence="15">
    <location>
        <begin position="6"/>
        <end position="26"/>
    </location>
</feature>
<evidence type="ECO:0000256" key="8">
    <source>
        <dbReference type="ARBA" id="ARBA00022792"/>
    </source>
</evidence>
<keyword evidence="8" id="KW-0999">Mitochondrion inner membrane</keyword>
<dbReference type="GO" id="GO:0005743">
    <property type="term" value="C:mitochondrial inner membrane"/>
    <property type="evidence" value="ECO:0007669"/>
    <property type="project" value="UniProtKB-SubCell"/>
</dbReference>